<sequence length="228" mass="24760">MRIPSFALCLAISLAAGSSVAFWGWTASAQDQACRYYKVQAGSLNISKEPRGDAVFIDVLDSGEVVCVTRTEKAGDREWVYIAQKYPKPNERAAVEGWTNPRLLQEMSPAEAAVATGAPPPAPAPAIAAAPADDTLRFTQPIPEGPFPVQGQSIEQLARGIPQFPPIEGLPEEVWKKNCQSCHQWDRQALCEQGASYAKNPRSALRHPHPYGGAYKAALMRWAKSGCQ</sequence>
<dbReference type="RefSeq" id="WP_163150186.1">
    <property type="nucleotide sequence ID" value="NZ_VKHP01000005.1"/>
</dbReference>
<gene>
    <name evidence="2" type="ORF">FNJ47_02295</name>
</gene>
<dbReference type="AlphaFoldDB" id="A0A6P1B804"/>
<evidence type="ECO:0000313" key="3">
    <source>
        <dbReference type="Proteomes" id="UP000468531"/>
    </source>
</evidence>
<protein>
    <recommendedName>
        <fullName evidence="4">SH3 domain-containing protein</fullName>
    </recommendedName>
</protein>
<organism evidence="2 3">
    <name type="scientific">Bradyrhizobium uaiense</name>
    <dbReference type="NCBI Taxonomy" id="2594946"/>
    <lineage>
        <taxon>Bacteria</taxon>
        <taxon>Pseudomonadati</taxon>
        <taxon>Pseudomonadota</taxon>
        <taxon>Alphaproteobacteria</taxon>
        <taxon>Hyphomicrobiales</taxon>
        <taxon>Nitrobacteraceae</taxon>
        <taxon>Bradyrhizobium</taxon>
    </lineage>
</organism>
<dbReference type="EMBL" id="VKHP01000005">
    <property type="protein sequence ID" value="NEU94687.1"/>
    <property type="molecule type" value="Genomic_DNA"/>
</dbReference>
<feature type="chain" id="PRO_5027073945" description="SH3 domain-containing protein" evidence="1">
    <location>
        <begin position="22"/>
        <end position="228"/>
    </location>
</feature>
<keyword evidence="1" id="KW-0732">Signal</keyword>
<dbReference type="Proteomes" id="UP000468531">
    <property type="component" value="Unassembled WGS sequence"/>
</dbReference>
<evidence type="ECO:0000256" key="1">
    <source>
        <dbReference type="SAM" id="SignalP"/>
    </source>
</evidence>
<evidence type="ECO:0000313" key="2">
    <source>
        <dbReference type="EMBL" id="NEU94687.1"/>
    </source>
</evidence>
<feature type="signal peptide" evidence="1">
    <location>
        <begin position="1"/>
        <end position="21"/>
    </location>
</feature>
<evidence type="ECO:0008006" key="4">
    <source>
        <dbReference type="Google" id="ProtNLM"/>
    </source>
</evidence>
<comment type="caution">
    <text evidence="2">The sequence shown here is derived from an EMBL/GenBank/DDBJ whole genome shotgun (WGS) entry which is preliminary data.</text>
</comment>
<keyword evidence="3" id="KW-1185">Reference proteome</keyword>
<proteinExistence type="predicted"/>
<name>A0A6P1B804_9BRAD</name>
<accession>A0A6P1B804</accession>
<reference evidence="2 3" key="1">
    <citation type="journal article" date="2020" name="Arch. Microbiol.">
        <title>Bradyrhizobium uaiense sp. nov., a new highly efficient cowpea symbiont.</title>
        <authorList>
            <person name="Cabral Michel D."/>
            <person name="Azarias Guimaraes A."/>
            <person name="Martins da Costa E."/>
            <person name="Soares de Carvalho T."/>
            <person name="Balsanelli E."/>
            <person name="Willems A."/>
            <person name="Maltempi de Souza E."/>
            <person name="de Souza Moreira F.M."/>
        </authorList>
    </citation>
    <scope>NUCLEOTIDE SEQUENCE [LARGE SCALE GENOMIC DNA]</scope>
    <source>
        <strain evidence="2 3">UFLA 03-164</strain>
    </source>
</reference>